<evidence type="ECO:0000256" key="1">
    <source>
        <dbReference type="SAM" id="MobiDB-lite"/>
    </source>
</evidence>
<name>A0ABQ5KUV5_9EUKA</name>
<protein>
    <submittedName>
        <fullName evidence="2">Uncharacterized protein</fullName>
    </submittedName>
</protein>
<comment type="caution">
    <text evidence="2">The sequence shown here is derived from an EMBL/GenBank/DDBJ whole genome shotgun (WGS) entry which is preliminary data.</text>
</comment>
<dbReference type="Proteomes" id="UP001057375">
    <property type="component" value="Unassembled WGS sequence"/>
</dbReference>
<reference evidence="2" key="1">
    <citation type="submission" date="2022-03" db="EMBL/GenBank/DDBJ databases">
        <title>Draft genome sequence of Aduncisulcus paluster, a free-living microaerophilic Fornicata.</title>
        <authorList>
            <person name="Yuyama I."/>
            <person name="Kume K."/>
            <person name="Tamura T."/>
            <person name="Inagaki Y."/>
            <person name="Hashimoto T."/>
        </authorList>
    </citation>
    <scope>NUCLEOTIDE SEQUENCE</scope>
    <source>
        <strain evidence="2">NY0171</strain>
    </source>
</reference>
<feature type="non-terminal residue" evidence="2">
    <location>
        <position position="1"/>
    </location>
</feature>
<dbReference type="EMBL" id="BQXS01010871">
    <property type="protein sequence ID" value="GKT34810.1"/>
    <property type="molecule type" value="Genomic_DNA"/>
</dbReference>
<gene>
    <name evidence="2" type="ORF">ADUPG1_008095</name>
</gene>
<evidence type="ECO:0000313" key="3">
    <source>
        <dbReference type="Proteomes" id="UP001057375"/>
    </source>
</evidence>
<keyword evidence="3" id="KW-1185">Reference proteome</keyword>
<feature type="region of interest" description="Disordered" evidence="1">
    <location>
        <begin position="385"/>
        <end position="416"/>
    </location>
</feature>
<sequence length="503" mass="58470">AIEDDIHYFETHPFLRESPLLIDIPLSHSSSLYGASFSHLHGFRRMRSILSSCGLYNPSSLAATKTYSSTSLVSCKDEEEEGEKEEVLGGQRDNDPLFQSNGYPSLASWREEGDRRTMLKTRIGLRDSVLRSLRDKMYHRMVQLVMYAPKWSLSARHVERLERKELAESIKLKIKPTRPDGSIDEKAIYNEFEQKWDKRHKWCSFERYEWYKEDKLRNNEKFKILFPTPFDSSEIDLDVFDLHTPPKWLLSQSGKPLENHGPPMPLSSIFYRIETCFYIHPHELERDLALCALQIKAGYWGIDSMGTRVSLHKTMCQFVDDVHMRNLDIKTSHIKECERLFVKEELRRKEWIQQKALEKGKGDKSQYRLEVTDNLSWVQQSSKDSSVTIPGRKSSLSLAPRSEESSSFNEEEGEEEELSEIKKRHINVDELIQISQKSAKSLKKILSKHIGKVRTGEFNVNLLRIGQAFINKALNVLLECEYTPDFIEGFKSYLHKLLSSIGR</sequence>
<evidence type="ECO:0000313" key="2">
    <source>
        <dbReference type="EMBL" id="GKT34810.1"/>
    </source>
</evidence>
<feature type="region of interest" description="Disordered" evidence="1">
    <location>
        <begin position="74"/>
        <end position="94"/>
    </location>
</feature>
<proteinExistence type="predicted"/>
<accession>A0ABQ5KUV5</accession>
<organism evidence="2 3">
    <name type="scientific">Aduncisulcus paluster</name>
    <dbReference type="NCBI Taxonomy" id="2918883"/>
    <lineage>
        <taxon>Eukaryota</taxon>
        <taxon>Metamonada</taxon>
        <taxon>Carpediemonas-like organisms</taxon>
        <taxon>Aduncisulcus</taxon>
    </lineage>
</organism>